<keyword evidence="2" id="KW-1185">Reference proteome</keyword>
<dbReference type="AlphaFoldDB" id="A0A1M5NDA5"/>
<dbReference type="SUPFAM" id="SSF53756">
    <property type="entry name" value="UDP-Glycosyltransferase/glycogen phosphorylase"/>
    <property type="match status" value="1"/>
</dbReference>
<keyword evidence="1" id="KW-0808">Transferase</keyword>
<dbReference type="Proteomes" id="UP000184212">
    <property type="component" value="Unassembled WGS sequence"/>
</dbReference>
<dbReference type="EMBL" id="FQWQ01000001">
    <property type="protein sequence ID" value="SHG87445.1"/>
    <property type="molecule type" value="Genomic_DNA"/>
</dbReference>
<name>A0A1M5NDA5_9BACT</name>
<protein>
    <submittedName>
        <fullName evidence="1">Glycosyltransferase involved in cell wall bisynthesis</fullName>
    </submittedName>
</protein>
<evidence type="ECO:0000313" key="2">
    <source>
        <dbReference type="Proteomes" id="UP000184212"/>
    </source>
</evidence>
<dbReference type="PANTHER" id="PTHR12526">
    <property type="entry name" value="GLYCOSYLTRANSFERASE"/>
    <property type="match status" value="1"/>
</dbReference>
<organism evidence="1 2">
    <name type="scientific">Chryseolinea serpens</name>
    <dbReference type="NCBI Taxonomy" id="947013"/>
    <lineage>
        <taxon>Bacteria</taxon>
        <taxon>Pseudomonadati</taxon>
        <taxon>Bacteroidota</taxon>
        <taxon>Cytophagia</taxon>
        <taxon>Cytophagales</taxon>
        <taxon>Fulvivirgaceae</taxon>
        <taxon>Chryseolinea</taxon>
    </lineage>
</organism>
<dbReference type="OrthoDB" id="9815351at2"/>
<proteinExistence type="predicted"/>
<dbReference type="CDD" id="cd03801">
    <property type="entry name" value="GT4_PimA-like"/>
    <property type="match status" value="1"/>
</dbReference>
<gene>
    <name evidence="1" type="ORF">SAMN04488109_2261</name>
</gene>
<dbReference type="RefSeq" id="WP_073133701.1">
    <property type="nucleotide sequence ID" value="NZ_FQWQ01000001.1"/>
</dbReference>
<evidence type="ECO:0000313" key="1">
    <source>
        <dbReference type="EMBL" id="SHG87445.1"/>
    </source>
</evidence>
<dbReference type="Gene3D" id="3.40.50.2000">
    <property type="entry name" value="Glycogen Phosphorylase B"/>
    <property type="match status" value="1"/>
</dbReference>
<sequence>MTTILFLFPYPLGESPSQRFRFEQYFDALRDKSITIETQSFWDIAAWRILYKPGHGFQKFAGLVKGFLRRTFVIFRAPRYHFIFIHRECTPLGPPVFEWLLAKVLRKKIIYDFDDAIWLPNTSDENKIVSIVKWHGKVSAICRWSYRVSCGNDYLASFARQFNKHVVVNPTTIDTERLHNPAHYAPHTTNGPTVIGWTGTHSTLKYLDPLVPALQRIEKKYPGRVEFLVIANKAPQLALQHLTFLPWKKETEIQDLLRMDIGIMPLTDDIWAKGKCGFKALQYMALGIPTVTSPVGINSTMVDPSVGFLAGTPEEWEMYLEKLIDAPLLRKQMGIQGRKKVIDQYSVGSNTSTFLSLFE</sequence>
<dbReference type="STRING" id="947013.SAMN04488109_2261"/>
<accession>A0A1M5NDA5</accession>
<reference evidence="1 2" key="1">
    <citation type="submission" date="2016-11" db="EMBL/GenBank/DDBJ databases">
        <authorList>
            <person name="Jaros S."/>
            <person name="Januszkiewicz K."/>
            <person name="Wedrychowicz H."/>
        </authorList>
    </citation>
    <scope>NUCLEOTIDE SEQUENCE [LARGE SCALE GENOMIC DNA]</scope>
    <source>
        <strain evidence="1 2">DSM 24574</strain>
    </source>
</reference>
<dbReference type="Pfam" id="PF13692">
    <property type="entry name" value="Glyco_trans_1_4"/>
    <property type="match status" value="1"/>
</dbReference>
<dbReference type="GO" id="GO:0016740">
    <property type="term" value="F:transferase activity"/>
    <property type="evidence" value="ECO:0007669"/>
    <property type="project" value="UniProtKB-KW"/>
</dbReference>